<feature type="region of interest" description="Disordered" evidence="1">
    <location>
        <begin position="220"/>
        <end position="241"/>
    </location>
</feature>
<dbReference type="AlphaFoldDB" id="A0AAV9GAB8"/>
<reference evidence="3" key="1">
    <citation type="journal article" date="2023" name="Mol. Phylogenet. Evol.">
        <title>Genome-scale phylogeny and comparative genomics of the fungal order Sordariales.</title>
        <authorList>
            <person name="Hensen N."/>
            <person name="Bonometti L."/>
            <person name="Westerberg I."/>
            <person name="Brannstrom I.O."/>
            <person name="Guillou S."/>
            <person name="Cros-Aarteil S."/>
            <person name="Calhoun S."/>
            <person name="Haridas S."/>
            <person name="Kuo A."/>
            <person name="Mondo S."/>
            <person name="Pangilinan J."/>
            <person name="Riley R."/>
            <person name="LaButti K."/>
            <person name="Andreopoulos B."/>
            <person name="Lipzen A."/>
            <person name="Chen C."/>
            <person name="Yan M."/>
            <person name="Daum C."/>
            <person name="Ng V."/>
            <person name="Clum A."/>
            <person name="Steindorff A."/>
            <person name="Ohm R.A."/>
            <person name="Martin F."/>
            <person name="Silar P."/>
            <person name="Natvig D.O."/>
            <person name="Lalanne C."/>
            <person name="Gautier V."/>
            <person name="Ament-Velasquez S.L."/>
            <person name="Kruys A."/>
            <person name="Hutchinson M.I."/>
            <person name="Powell A.J."/>
            <person name="Barry K."/>
            <person name="Miller A.N."/>
            <person name="Grigoriev I.V."/>
            <person name="Debuchy R."/>
            <person name="Gladieux P."/>
            <person name="Hiltunen Thoren M."/>
            <person name="Johannesson H."/>
        </authorList>
    </citation>
    <scope>NUCLEOTIDE SEQUENCE</scope>
    <source>
        <strain evidence="3">PSN243</strain>
    </source>
</reference>
<evidence type="ECO:0000259" key="2">
    <source>
        <dbReference type="PROSITE" id="PS50181"/>
    </source>
</evidence>
<dbReference type="CDD" id="cd09917">
    <property type="entry name" value="F-box_SF"/>
    <property type="match status" value="1"/>
</dbReference>
<comment type="caution">
    <text evidence="3">The sequence shown here is derived from an EMBL/GenBank/DDBJ whole genome shotgun (WGS) entry which is preliminary data.</text>
</comment>
<evidence type="ECO:0000313" key="4">
    <source>
        <dbReference type="Proteomes" id="UP001321760"/>
    </source>
</evidence>
<dbReference type="InterPro" id="IPR001810">
    <property type="entry name" value="F-box_dom"/>
</dbReference>
<dbReference type="PROSITE" id="PS50181">
    <property type="entry name" value="FBOX"/>
    <property type="match status" value="1"/>
</dbReference>
<gene>
    <name evidence="3" type="ORF">QBC34DRAFT_413379</name>
</gene>
<dbReference type="Pfam" id="PF00646">
    <property type="entry name" value="F-box"/>
    <property type="match status" value="1"/>
</dbReference>
<evidence type="ECO:0000313" key="3">
    <source>
        <dbReference type="EMBL" id="KAK4445358.1"/>
    </source>
</evidence>
<feature type="domain" description="F-box" evidence="2">
    <location>
        <begin position="72"/>
        <end position="118"/>
    </location>
</feature>
<protein>
    <recommendedName>
        <fullName evidence="2">F-box domain-containing protein</fullName>
    </recommendedName>
</protein>
<sequence length="344" mass="38575">MPRMLWYPLLPPGWRSDAEFPVDNASLDKEALLRAVTIETDDDLNAHFISANHIGIAPPDQCAPINEPDEGLGALSRLPLELIWRILQQLDLESLDNMRRVNRRARLIVLAAPDLRRVTRFAGQTIVALVSTDLASHFTVADVAKALQTDKCLRCRRFAPLVFLPTLSRACTSCTYRPVVRDGDLIHTWNISAELAETLKTQIDPHTSRPYRIMTSLAGSYGPSSTSKGEDTSGAGQTCRGGPLLATRFPPEGNQLSVASYMFSSTTMPYVEDIHAPAPRVFRGLKCRGCDEMSRSVPSEERHVRGQMAMLRRYRYRRDEYLAAHFRICKRAQQLWLDQQLAGA</sequence>
<reference evidence="3" key="2">
    <citation type="submission" date="2023-05" db="EMBL/GenBank/DDBJ databases">
        <authorList>
            <consortium name="Lawrence Berkeley National Laboratory"/>
            <person name="Steindorff A."/>
            <person name="Hensen N."/>
            <person name="Bonometti L."/>
            <person name="Westerberg I."/>
            <person name="Brannstrom I.O."/>
            <person name="Guillou S."/>
            <person name="Cros-Aarteil S."/>
            <person name="Calhoun S."/>
            <person name="Haridas S."/>
            <person name="Kuo A."/>
            <person name="Mondo S."/>
            <person name="Pangilinan J."/>
            <person name="Riley R."/>
            <person name="Labutti K."/>
            <person name="Andreopoulos B."/>
            <person name="Lipzen A."/>
            <person name="Chen C."/>
            <person name="Yanf M."/>
            <person name="Daum C."/>
            <person name="Ng V."/>
            <person name="Clum A."/>
            <person name="Ohm R."/>
            <person name="Martin F."/>
            <person name="Silar P."/>
            <person name="Natvig D."/>
            <person name="Lalanne C."/>
            <person name="Gautier V."/>
            <person name="Ament-Velasquez S.L."/>
            <person name="Kruys A."/>
            <person name="Hutchinson M.I."/>
            <person name="Powell A.J."/>
            <person name="Barry K."/>
            <person name="Miller A.N."/>
            <person name="Grigoriev I.V."/>
            <person name="Debuchy R."/>
            <person name="Gladieux P."/>
            <person name="Thoren M.H."/>
            <person name="Johannesson H."/>
        </authorList>
    </citation>
    <scope>NUCLEOTIDE SEQUENCE</scope>
    <source>
        <strain evidence="3">PSN243</strain>
    </source>
</reference>
<evidence type="ECO:0000256" key="1">
    <source>
        <dbReference type="SAM" id="MobiDB-lite"/>
    </source>
</evidence>
<name>A0AAV9GAB8_9PEZI</name>
<keyword evidence="4" id="KW-1185">Reference proteome</keyword>
<accession>A0AAV9GAB8</accession>
<proteinExistence type="predicted"/>
<organism evidence="3 4">
    <name type="scientific">Podospora aff. communis PSN243</name>
    <dbReference type="NCBI Taxonomy" id="3040156"/>
    <lineage>
        <taxon>Eukaryota</taxon>
        <taxon>Fungi</taxon>
        <taxon>Dikarya</taxon>
        <taxon>Ascomycota</taxon>
        <taxon>Pezizomycotina</taxon>
        <taxon>Sordariomycetes</taxon>
        <taxon>Sordariomycetidae</taxon>
        <taxon>Sordariales</taxon>
        <taxon>Podosporaceae</taxon>
        <taxon>Podospora</taxon>
    </lineage>
</organism>
<dbReference type="EMBL" id="MU865966">
    <property type="protein sequence ID" value="KAK4445358.1"/>
    <property type="molecule type" value="Genomic_DNA"/>
</dbReference>
<dbReference type="InterPro" id="IPR036047">
    <property type="entry name" value="F-box-like_dom_sf"/>
</dbReference>
<dbReference type="Proteomes" id="UP001321760">
    <property type="component" value="Unassembled WGS sequence"/>
</dbReference>
<dbReference type="SUPFAM" id="SSF81383">
    <property type="entry name" value="F-box domain"/>
    <property type="match status" value="1"/>
</dbReference>